<feature type="binding site" evidence="7">
    <location>
        <position position="82"/>
    </location>
    <ligand>
        <name>Mg(2+)</name>
        <dbReference type="ChEBI" id="CHEBI:18420"/>
        <label>1</label>
    </ligand>
</feature>
<evidence type="ECO:0000256" key="3">
    <source>
        <dbReference type="ARBA" id="ARBA00022723"/>
    </source>
</evidence>
<dbReference type="Gene3D" id="3.90.80.10">
    <property type="entry name" value="Inorganic pyrophosphatase"/>
    <property type="match status" value="1"/>
</dbReference>
<comment type="subcellular location">
    <subcellularLocation>
        <location evidence="7">Cytoplasm</location>
    </subcellularLocation>
</comment>
<evidence type="ECO:0000256" key="8">
    <source>
        <dbReference type="SAM" id="MobiDB-lite"/>
    </source>
</evidence>
<dbReference type="EC" id="3.6.1.1" evidence="7"/>
<dbReference type="FunFam" id="3.90.80.10:FF:000003">
    <property type="entry name" value="Inorganic pyrophosphatase"/>
    <property type="match status" value="1"/>
</dbReference>
<feature type="binding site" evidence="7">
    <location>
        <position position="67"/>
    </location>
    <ligand>
        <name>substrate</name>
    </ligand>
</feature>
<keyword evidence="3 7" id="KW-0479">Metal-binding</keyword>
<evidence type="ECO:0000313" key="10">
    <source>
        <dbReference type="Proteomes" id="UP000653674"/>
    </source>
</evidence>
<keyword evidence="10" id="KW-1185">Reference proteome</keyword>
<comment type="cofactor">
    <cofactor evidence="1 7">
        <name>Mg(2+)</name>
        <dbReference type="ChEBI" id="CHEBI:18420"/>
    </cofactor>
</comment>
<comment type="catalytic activity">
    <reaction evidence="6 7">
        <text>diphosphate + H2O = 2 phosphate + H(+)</text>
        <dbReference type="Rhea" id="RHEA:24576"/>
        <dbReference type="ChEBI" id="CHEBI:15377"/>
        <dbReference type="ChEBI" id="CHEBI:15378"/>
        <dbReference type="ChEBI" id="CHEBI:33019"/>
        <dbReference type="ChEBI" id="CHEBI:43474"/>
        <dbReference type="EC" id="3.6.1.1"/>
    </reaction>
</comment>
<comment type="function">
    <text evidence="7">Catalyzes the hydrolysis of inorganic pyrophosphate (PPi) forming two phosphate ions.</text>
</comment>
<evidence type="ECO:0000256" key="4">
    <source>
        <dbReference type="ARBA" id="ARBA00022801"/>
    </source>
</evidence>
<proteinExistence type="inferred from homology"/>
<feature type="compositionally biased region" description="Pro residues" evidence="8">
    <location>
        <begin position="1"/>
        <end position="10"/>
    </location>
</feature>
<organism evidence="9 10">
    <name type="scientific">Planosporangium flavigriseum</name>
    <dbReference type="NCBI Taxonomy" id="373681"/>
    <lineage>
        <taxon>Bacteria</taxon>
        <taxon>Bacillati</taxon>
        <taxon>Actinomycetota</taxon>
        <taxon>Actinomycetes</taxon>
        <taxon>Micromonosporales</taxon>
        <taxon>Micromonosporaceae</taxon>
        <taxon>Planosporangium</taxon>
    </lineage>
</organism>
<feature type="binding site" evidence="7">
    <location>
        <position position="114"/>
    </location>
    <ligand>
        <name>Mg(2+)</name>
        <dbReference type="ChEBI" id="CHEBI:18420"/>
        <label>3</label>
    </ligand>
</feature>
<feature type="binding site" evidence="7">
    <location>
        <position position="114"/>
    </location>
    <ligand>
        <name>Mg(2+)</name>
        <dbReference type="ChEBI" id="CHEBI:18420"/>
        <label>1</label>
    </ligand>
</feature>
<keyword evidence="5 7" id="KW-0460">Magnesium</keyword>
<keyword evidence="2 7" id="KW-0963">Cytoplasm</keyword>
<keyword evidence="4 7" id="KW-0378">Hydrolase</keyword>
<feature type="active site" description="Proton acceptor" evidence="7">
    <location>
        <position position="114"/>
    </location>
</feature>
<evidence type="ECO:0000256" key="2">
    <source>
        <dbReference type="ARBA" id="ARBA00022490"/>
    </source>
</evidence>
<feature type="binding site" evidence="7">
    <location>
        <position position="55"/>
    </location>
    <ligand>
        <name>substrate</name>
    </ligand>
</feature>
<dbReference type="CDD" id="cd00412">
    <property type="entry name" value="pyrophosphatase"/>
    <property type="match status" value="1"/>
</dbReference>
<comment type="similarity">
    <text evidence="7">Belongs to the PPase family.</text>
</comment>
<dbReference type="InterPro" id="IPR036649">
    <property type="entry name" value="Pyrophosphatase_sf"/>
</dbReference>
<feature type="binding site" evidence="7">
    <location>
        <position position="109"/>
    </location>
    <ligand>
        <name>Mg(2+)</name>
        <dbReference type="ChEBI" id="CHEBI:18420"/>
        <label>3</label>
    </ligand>
</feature>
<evidence type="ECO:0000256" key="7">
    <source>
        <dbReference type="HAMAP-Rule" id="MF_00209"/>
    </source>
</evidence>
<dbReference type="GO" id="GO:0005737">
    <property type="term" value="C:cytoplasm"/>
    <property type="evidence" value="ECO:0007669"/>
    <property type="project" value="UniProtKB-SubCell"/>
</dbReference>
<dbReference type="Pfam" id="PF00719">
    <property type="entry name" value="Pyrophosphatase"/>
    <property type="match status" value="1"/>
</dbReference>
<dbReference type="AlphaFoldDB" id="A0A8J3LYB2"/>
<feature type="binding site" evidence="7">
    <location>
        <position position="82"/>
    </location>
    <ligand>
        <name>Mg(2+)</name>
        <dbReference type="ChEBI" id="CHEBI:18420"/>
        <label>2</label>
    </ligand>
</feature>
<reference evidence="9" key="1">
    <citation type="submission" date="2021-01" db="EMBL/GenBank/DDBJ databases">
        <title>Whole genome shotgun sequence of Planosporangium flavigriseum NBRC 105377.</title>
        <authorList>
            <person name="Komaki H."/>
            <person name="Tamura T."/>
        </authorList>
    </citation>
    <scope>NUCLEOTIDE SEQUENCE</scope>
    <source>
        <strain evidence="9">NBRC 105377</strain>
    </source>
</reference>
<feature type="binding site" evidence="7">
    <location>
        <position position="41"/>
    </location>
    <ligand>
        <name>substrate</name>
    </ligand>
</feature>
<dbReference type="PANTHER" id="PTHR10286">
    <property type="entry name" value="INORGANIC PYROPHOSPHATASE"/>
    <property type="match status" value="1"/>
</dbReference>
<feature type="binding site" evidence="7">
    <location>
        <position position="33"/>
    </location>
    <ligand>
        <name>Mg(2+)</name>
        <dbReference type="ChEBI" id="CHEBI:18420"/>
        <label>2</label>
    </ligand>
</feature>
<dbReference type="GO" id="GO:0006796">
    <property type="term" value="P:phosphate-containing compound metabolic process"/>
    <property type="evidence" value="ECO:0007669"/>
    <property type="project" value="InterPro"/>
</dbReference>
<dbReference type="GO" id="GO:0004427">
    <property type="term" value="F:inorganic diphosphate phosphatase activity"/>
    <property type="evidence" value="ECO:0007669"/>
    <property type="project" value="UniProtKB-UniRule"/>
</dbReference>
<dbReference type="GO" id="GO:0000287">
    <property type="term" value="F:magnesium ion binding"/>
    <property type="evidence" value="ECO:0007669"/>
    <property type="project" value="UniProtKB-UniRule"/>
</dbReference>
<comment type="subunit">
    <text evidence="7">Homohexamer.</text>
</comment>
<dbReference type="InterPro" id="IPR008162">
    <property type="entry name" value="Pyrophosphatase"/>
</dbReference>
<comment type="caution">
    <text evidence="9">The sequence shown here is derived from an EMBL/GenBank/DDBJ whole genome shotgun (WGS) entry which is preliminary data.</text>
</comment>
<sequence length="193" mass="21813">MSHPPVPGPRDPAKPLVTTDEREPTMEFDVTVEIPKGQRNKYEMDRTTGRLRLDRTLFTATQYPADYGFVEGTLVDGGDPLDALALVREPTFPGCLIRCRAIGMFCMRDEKGSDHKVLCVPAHDPREAHLQDIDDLPAFDRLEIQHFFEVYKDLEPGTSVEDARWTGRAEAEAEIERSWERCRAVRAGGASPW</sequence>
<name>A0A8J3LYB2_9ACTN</name>
<dbReference type="SUPFAM" id="SSF50324">
    <property type="entry name" value="Inorganic pyrophosphatase"/>
    <property type="match status" value="1"/>
</dbReference>
<dbReference type="Proteomes" id="UP000653674">
    <property type="component" value="Unassembled WGS sequence"/>
</dbReference>
<evidence type="ECO:0000256" key="6">
    <source>
        <dbReference type="ARBA" id="ARBA00047820"/>
    </source>
</evidence>
<evidence type="ECO:0000313" key="9">
    <source>
        <dbReference type="EMBL" id="GIG75610.1"/>
    </source>
</evidence>
<dbReference type="HAMAP" id="MF_00209">
    <property type="entry name" value="Inorganic_PPase"/>
    <property type="match status" value="1"/>
</dbReference>
<dbReference type="EMBL" id="BONU01000034">
    <property type="protein sequence ID" value="GIG75610.1"/>
    <property type="molecule type" value="Genomic_DNA"/>
</dbReference>
<gene>
    <name evidence="9" type="primary">ppa_2</name>
    <name evidence="7" type="synonym">ppa</name>
    <name evidence="9" type="ORF">Pfl04_40140</name>
</gene>
<protein>
    <recommendedName>
        <fullName evidence="7">Inorganic pyrophosphatase</fullName>
        <ecNumber evidence="7">3.6.1.1</ecNumber>
    </recommendedName>
    <alternativeName>
        <fullName evidence="7">Pyrophosphate phospho-hydrolase</fullName>
        <shortName evidence="7">PPase</shortName>
    </alternativeName>
</protein>
<accession>A0A8J3LYB2</accession>
<feature type="region of interest" description="Disordered" evidence="8">
    <location>
        <begin position="1"/>
        <end position="22"/>
    </location>
</feature>
<evidence type="ECO:0000256" key="1">
    <source>
        <dbReference type="ARBA" id="ARBA00001946"/>
    </source>
</evidence>
<comment type="caution">
    <text evidence="7">Lacks conserved residue(s) required for the propagation of feature annotation.</text>
</comment>
<evidence type="ECO:0000256" key="5">
    <source>
        <dbReference type="ARBA" id="ARBA00022842"/>
    </source>
</evidence>
<feature type="binding site" evidence="7">
    <location>
        <position position="151"/>
    </location>
    <ligand>
        <name>substrate</name>
    </ligand>
</feature>